<evidence type="ECO:0000256" key="3">
    <source>
        <dbReference type="ARBA" id="ARBA00023002"/>
    </source>
</evidence>
<protein>
    <submittedName>
        <fullName evidence="4">Uncharacterized protein</fullName>
    </submittedName>
</protein>
<evidence type="ECO:0000313" key="5">
    <source>
        <dbReference type="Proteomes" id="UP000596660"/>
    </source>
</evidence>
<dbReference type="PANTHER" id="PTHR43490:SF98">
    <property type="entry name" value="OS02G0640600 PROTEIN"/>
    <property type="match status" value="1"/>
</dbReference>
<dbReference type="Proteomes" id="UP000596660">
    <property type="component" value="Unplaced"/>
</dbReference>
<dbReference type="Gene3D" id="3.40.50.720">
    <property type="entry name" value="NAD(P)-binding Rossmann-like Domain"/>
    <property type="match status" value="1"/>
</dbReference>
<dbReference type="GO" id="GO:0016020">
    <property type="term" value="C:membrane"/>
    <property type="evidence" value="ECO:0007669"/>
    <property type="project" value="TreeGrafter"/>
</dbReference>
<accession>A0A803N421</accession>
<name>A0A803N421_CHEQI</name>
<dbReference type="EnsemblPlants" id="AUR62040092-RA">
    <property type="protein sequence ID" value="AUR62040092-RA:cds"/>
    <property type="gene ID" value="AUR62040092"/>
</dbReference>
<organism evidence="4 5">
    <name type="scientific">Chenopodium quinoa</name>
    <name type="common">Quinoa</name>
    <dbReference type="NCBI Taxonomy" id="63459"/>
    <lineage>
        <taxon>Eukaryota</taxon>
        <taxon>Viridiplantae</taxon>
        <taxon>Streptophyta</taxon>
        <taxon>Embryophyta</taxon>
        <taxon>Tracheophyta</taxon>
        <taxon>Spermatophyta</taxon>
        <taxon>Magnoliopsida</taxon>
        <taxon>eudicotyledons</taxon>
        <taxon>Gunneridae</taxon>
        <taxon>Pentapetalae</taxon>
        <taxon>Caryophyllales</taxon>
        <taxon>Chenopodiaceae</taxon>
        <taxon>Chenopodioideae</taxon>
        <taxon>Atripliceae</taxon>
        <taxon>Chenopodium</taxon>
    </lineage>
</organism>
<comment type="similarity">
    <text evidence="1">Belongs to the short-chain dehydrogenases/reductases (SDR) family.</text>
</comment>
<keyword evidence="5" id="KW-1185">Reference proteome</keyword>
<reference evidence="4" key="2">
    <citation type="submission" date="2021-03" db="UniProtKB">
        <authorList>
            <consortium name="EnsemblPlants"/>
        </authorList>
    </citation>
    <scope>IDENTIFICATION</scope>
</reference>
<evidence type="ECO:0000256" key="2">
    <source>
        <dbReference type="ARBA" id="ARBA00022857"/>
    </source>
</evidence>
<evidence type="ECO:0000313" key="4">
    <source>
        <dbReference type="EnsemblPlants" id="AUR62040092-RA:cds"/>
    </source>
</evidence>
<keyword evidence="3" id="KW-0560">Oxidoreductase</keyword>
<dbReference type="Gramene" id="AUR62040092-RA">
    <property type="protein sequence ID" value="AUR62040092-RA:cds"/>
    <property type="gene ID" value="AUR62040092"/>
</dbReference>
<sequence>MEQREPLKLCLLCSELSDSPRISNVSSSMGKLKTDINGNLGDFTVKEGGASPVRLALLPHGSPSGLFFARNRVSSYK</sequence>
<dbReference type="GO" id="GO:0016491">
    <property type="term" value="F:oxidoreductase activity"/>
    <property type="evidence" value="ECO:0007669"/>
    <property type="project" value="UniProtKB-KW"/>
</dbReference>
<proteinExistence type="inferred from homology"/>
<keyword evidence="2" id="KW-0521">NADP</keyword>
<reference evidence="4" key="1">
    <citation type="journal article" date="2017" name="Nature">
        <title>The genome of Chenopodium quinoa.</title>
        <authorList>
            <person name="Jarvis D.E."/>
            <person name="Ho Y.S."/>
            <person name="Lightfoot D.J."/>
            <person name="Schmoeckel S.M."/>
            <person name="Li B."/>
            <person name="Borm T.J.A."/>
            <person name="Ohyanagi H."/>
            <person name="Mineta K."/>
            <person name="Michell C.T."/>
            <person name="Saber N."/>
            <person name="Kharbatia N.M."/>
            <person name="Rupper R.R."/>
            <person name="Sharp A.R."/>
            <person name="Dally N."/>
            <person name="Boughton B.A."/>
            <person name="Woo Y.H."/>
            <person name="Gao G."/>
            <person name="Schijlen E.G.W.M."/>
            <person name="Guo X."/>
            <person name="Momin A.A."/>
            <person name="Negrao S."/>
            <person name="Al-Babili S."/>
            <person name="Gehring C."/>
            <person name="Roessner U."/>
            <person name="Jung C."/>
            <person name="Murphy K."/>
            <person name="Arold S.T."/>
            <person name="Gojobori T."/>
            <person name="van der Linden C.G."/>
            <person name="van Loo E.N."/>
            <person name="Jellen E.N."/>
            <person name="Maughan P.J."/>
            <person name="Tester M."/>
        </authorList>
    </citation>
    <scope>NUCLEOTIDE SEQUENCE [LARGE SCALE GENOMIC DNA]</scope>
    <source>
        <strain evidence="4">cv. PI 614886</strain>
    </source>
</reference>
<evidence type="ECO:0000256" key="1">
    <source>
        <dbReference type="ARBA" id="ARBA00006484"/>
    </source>
</evidence>
<dbReference type="PANTHER" id="PTHR43490">
    <property type="entry name" value="(+)-NEOMENTHOL DEHYDROGENASE"/>
    <property type="match status" value="1"/>
</dbReference>
<dbReference type="AlphaFoldDB" id="A0A803N421"/>